<evidence type="ECO:0000313" key="2">
    <source>
        <dbReference type="Proteomes" id="UP001060919"/>
    </source>
</evidence>
<dbReference type="CDD" id="cd14728">
    <property type="entry name" value="Ere-like"/>
    <property type="match status" value="1"/>
</dbReference>
<dbReference type="KEGG" id="aup:AsAng_0041780"/>
<protein>
    <submittedName>
        <fullName evidence="1">Erythromycin esterase family protein</fullName>
    </submittedName>
</protein>
<dbReference type="Pfam" id="PF05139">
    <property type="entry name" value="Erythro_esteras"/>
    <property type="match status" value="1"/>
</dbReference>
<dbReference type="Gene3D" id="1.20.1440.30">
    <property type="entry name" value="Biosynthetic Protein domain"/>
    <property type="match status" value="1"/>
</dbReference>
<dbReference type="RefSeq" id="WP_264788713.1">
    <property type="nucleotide sequence ID" value="NZ_AP026867.1"/>
</dbReference>
<dbReference type="SUPFAM" id="SSF159501">
    <property type="entry name" value="EreA/ChaN-like"/>
    <property type="match status" value="1"/>
</dbReference>
<gene>
    <name evidence="1" type="ORF">AsAng_0041780</name>
</gene>
<dbReference type="GO" id="GO:0046677">
    <property type="term" value="P:response to antibiotic"/>
    <property type="evidence" value="ECO:0007669"/>
    <property type="project" value="InterPro"/>
</dbReference>
<dbReference type="AlphaFoldDB" id="A0A915YI75"/>
<dbReference type="InterPro" id="IPR007815">
    <property type="entry name" value="Emycin_Estase"/>
</dbReference>
<sequence length="461" mass="53798">MHRLKTIFILSLFLFILKSCTNKQSNPADVHPNSPIATLNGEELFIEWGKENAIPFDFSNRNTLDSLVKAIAEDVSEANVVVLSEGFHNCEEMLALQYELITYLVQEKGFNTIATESGLPESKYLNDYIHGEDSIPYLWKKSIDILYSEWERGRAMVEWLRKYNQSNANKVDYFGADIGGFYNDWNFPFQQIFSYLDSVDVAKARTLKKDMSFYLGHMTKWAAYHYMTKLTAEQQNKLVLILDELIQSFHSNKDVYLAKSSKKDYLWVLQCVKSMRMAENYYRNYQNIKDTTAHHINMYAGANGREIAMAENIKWMLSYKEAAKIIVINHVIHTKTASQYQGEFYRNFTPMGQLLKQELKEDLFIIGMVYGRGFFWNKWQAPSMRFRDTIPTPPNDGLENTMQAIAAQNYYLNMEDVPLSTYSWFKENTSLRENDYEIKIKPSEWNACFYLDEVNPAKLPK</sequence>
<organism evidence="1 2">
    <name type="scientific">Aureispira anguillae</name>
    <dbReference type="NCBI Taxonomy" id="2864201"/>
    <lineage>
        <taxon>Bacteria</taxon>
        <taxon>Pseudomonadati</taxon>
        <taxon>Bacteroidota</taxon>
        <taxon>Saprospiria</taxon>
        <taxon>Saprospirales</taxon>
        <taxon>Saprospiraceae</taxon>
        <taxon>Aureispira</taxon>
    </lineage>
</organism>
<proteinExistence type="predicted"/>
<dbReference type="Gene3D" id="3.40.1660.10">
    <property type="entry name" value="EreA-like (biosynthetic domain)"/>
    <property type="match status" value="1"/>
</dbReference>
<keyword evidence="2" id="KW-1185">Reference proteome</keyword>
<dbReference type="Gene3D" id="3.30.1870.10">
    <property type="entry name" value="EreA-like, domain 2"/>
    <property type="match status" value="1"/>
</dbReference>
<dbReference type="Proteomes" id="UP001060919">
    <property type="component" value="Chromosome"/>
</dbReference>
<accession>A0A915YI75</accession>
<evidence type="ECO:0000313" key="1">
    <source>
        <dbReference type="EMBL" id="BDS13441.1"/>
    </source>
</evidence>
<dbReference type="PANTHER" id="PTHR31299">
    <property type="entry name" value="ESTERASE, PUTATIVE (AFU_ORTHOLOGUE AFUA_1G05850)-RELATED"/>
    <property type="match status" value="1"/>
</dbReference>
<dbReference type="EMBL" id="AP026867">
    <property type="protein sequence ID" value="BDS13441.1"/>
    <property type="molecule type" value="Genomic_DNA"/>
</dbReference>
<name>A0A915YI75_9BACT</name>
<reference evidence="1" key="1">
    <citation type="submission" date="2022-09" db="EMBL/GenBank/DDBJ databases">
        <title>Aureispira anguillicida sp. nov., isolated from Leptocephalus of Japanese eel Anguilla japonica.</title>
        <authorList>
            <person name="Yuasa K."/>
            <person name="Mekata T."/>
            <person name="Ikunari K."/>
        </authorList>
    </citation>
    <scope>NUCLEOTIDE SEQUENCE</scope>
    <source>
        <strain evidence="1">EL160426</strain>
    </source>
</reference>
<dbReference type="InterPro" id="IPR052036">
    <property type="entry name" value="Hydrolase/PRTase-associated"/>
</dbReference>
<dbReference type="PANTHER" id="PTHR31299:SF0">
    <property type="entry name" value="ESTERASE, PUTATIVE (AFU_ORTHOLOGUE AFUA_1G05850)-RELATED"/>
    <property type="match status" value="1"/>
</dbReference>